<proteinExistence type="predicted"/>
<dbReference type="Proteomes" id="UP000028582">
    <property type="component" value="Unassembled WGS sequence"/>
</dbReference>
<organism evidence="1 2">
    <name type="scientific">Phytophthora nicotianae P1976</name>
    <dbReference type="NCBI Taxonomy" id="1317066"/>
    <lineage>
        <taxon>Eukaryota</taxon>
        <taxon>Sar</taxon>
        <taxon>Stramenopiles</taxon>
        <taxon>Oomycota</taxon>
        <taxon>Peronosporomycetes</taxon>
        <taxon>Peronosporales</taxon>
        <taxon>Peronosporaceae</taxon>
        <taxon>Phytophthora</taxon>
    </lineage>
</organism>
<reference evidence="1 2" key="1">
    <citation type="submission" date="2013-11" db="EMBL/GenBank/DDBJ databases">
        <title>The Genome Sequence of Phytophthora parasitica P1976.</title>
        <authorList>
            <consortium name="The Broad Institute Genomics Platform"/>
            <person name="Russ C."/>
            <person name="Tyler B."/>
            <person name="Panabieres F."/>
            <person name="Shan W."/>
            <person name="Tripathy S."/>
            <person name="Grunwald N."/>
            <person name="Machado M."/>
            <person name="Johnson C.S."/>
            <person name="Walker B."/>
            <person name="Young S."/>
            <person name="Zeng Q."/>
            <person name="Gargeya S."/>
            <person name="Fitzgerald M."/>
            <person name="Haas B."/>
            <person name="Abouelleil A."/>
            <person name="Allen A.W."/>
            <person name="Alvarado L."/>
            <person name="Arachchi H.M."/>
            <person name="Berlin A.M."/>
            <person name="Chapman S.B."/>
            <person name="Gainer-Dewar J."/>
            <person name="Goldberg J."/>
            <person name="Griggs A."/>
            <person name="Gujja S."/>
            <person name="Hansen M."/>
            <person name="Howarth C."/>
            <person name="Imamovic A."/>
            <person name="Ireland A."/>
            <person name="Larimer J."/>
            <person name="McCowan C."/>
            <person name="Murphy C."/>
            <person name="Pearson M."/>
            <person name="Poon T.W."/>
            <person name="Priest M."/>
            <person name="Roberts A."/>
            <person name="Saif S."/>
            <person name="Shea T."/>
            <person name="Sisk P."/>
            <person name="Sykes S."/>
            <person name="Wortman J."/>
            <person name="Nusbaum C."/>
            <person name="Birren B."/>
        </authorList>
    </citation>
    <scope>NUCLEOTIDE SEQUENCE [LARGE SCALE GENOMIC DNA]</scope>
    <source>
        <strain evidence="1 2">P1976</strain>
    </source>
</reference>
<protein>
    <submittedName>
        <fullName evidence="1">Uncharacterized protein</fullName>
    </submittedName>
</protein>
<sequence length="39" mass="4466">MTKTLGATKFKRFRTMQKVLLLKNPSWNAEGAEVCDSKH</sequence>
<evidence type="ECO:0000313" key="1">
    <source>
        <dbReference type="EMBL" id="ETO80892.1"/>
    </source>
</evidence>
<dbReference type="AlphaFoldDB" id="A0A081APT1"/>
<name>A0A081APT1_PHYNI</name>
<comment type="caution">
    <text evidence="1">The sequence shown here is derived from an EMBL/GenBank/DDBJ whole genome shotgun (WGS) entry which is preliminary data.</text>
</comment>
<evidence type="ECO:0000313" key="2">
    <source>
        <dbReference type="Proteomes" id="UP000028582"/>
    </source>
</evidence>
<dbReference type="EMBL" id="ANJA01000938">
    <property type="protein sequence ID" value="ETO80892.1"/>
    <property type="molecule type" value="Genomic_DNA"/>
</dbReference>
<gene>
    <name evidence="1" type="ORF">F444_04713</name>
</gene>
<accession>A0A081APT1</accession>